<proteinExistence type="predicted"/>
<name>A0A2R6WTF5_MARPO</name>
<dbReference type="Gramene" id="Mp6g12810.1">
    <property type="protein sequence ID" value="Mp6g12810.1.cds1"/>
    <property type="gene ID" value="Mp6g12810"/>
</dbReference>
<evidence type="ECO:0000313" key="1">
    <source>
        <dbReference type="EMBL" id="PTQ37140.1"/>
    </source>
</evidence>
<sequence length="92" mass="10618">MVPRQNRTVLVAPDFSCGCLVGIRCCGDGNHVEEHDSPHDDGGRYMGRRHQREQFGDVCESYVRSDESFFGYHLTTESMRWESPVHMLLWSL</sequence>
<dbReference type="Proteomes" id="UP000244005">
    <property type="component" value="Unassembled WGS sequence"/>
</dbReference>
<protein>
    <submittedName>
        <fullName evidence="1">Uncharacterized protein</fullName>
    </submittedName>
</protein>
<dbReference type="EMBL" id="KZ772731">
    <property type="protein sequence ID" value="PTQ37140.1"/>
    <property type="molecule type" value="Genomic_DNA"/>
</dbReference>
<evidence type="ECO:0000313" key="2">
    <source>
        <dbReference type="Proteomes" id="UP000244005"/>
    </source>
</evidence>
<gene>
    <name evidence="1" type="ORF">MARPO_0059s0067</name>
</gene>
<reference evidence="2" key="1">
    <citation type="journal article" date="2017" name="Cell">
        <title>Insights into land plant evolution garnered from the Marchantia polymorpha genome.</title>
        <authorList>
            <person name="Bowman J.L."/>
            <person name="Kohchi T."/>
            <person name="Yamato K.T."/>
            <person name="Jenkins J."/>
            <person name="Shu S."/>
            <person name="Ishizaki K."/>
            <person name="Yamaoka S."/>
            <person name="Nishihama R."/>
            <person name="Nakamura Y."/>
            <person name="Berger F."/>
            <person name="Adam C."/>
            <person name="Aki S.S."/>
            <person name="Althoff F."/>
            <person name="Araki T."/>
            <person name="Arteaga-Vazquez M.A."/>
            <person name="Balasubrmanian S."/>
            <person name="Barry K."/>
            <person name="Bauer D."/>
            <person name="Boehm C.R."/>
            <person name="Briginshaw L."/>
            <person name="Caballero-Perez J."/>
            <person name="Catarino B."/>
            <person name="Chen F."/>
            <person name="Chiyoda S."/>
            <person name="Chovatia M."/>
            <person name="Davies K.M."/>
            <person name="Delmans M."/>
            <person name="Demura T."/>
            <person name="Dierschke T."/>
            <person name="Dolan L."/>
            <person name="Dorantes-Acosta A.E."/>
            <person name="Eklund D.M."/>
            <person name="Florent S.N."/>
            <person name="Flores-Sandoval E."/>
            <person name="Fujiyama A."/>
            <person name="Fukuzawa H."/>
            <person name="Galik B."/>
            <person name="Grimanelli D."/>
            <person name="Grimwood J."/>
            <person name="Grossniklaus U."/>
            <person name="Hamada T."/>
            <person name="Haseloff J."/>
            <person name="Hetherington A.J."/>
            <person name="Higo A."/>
            <person name="Hirakawa Y."/>
            <person name="Hundley H.N."/>
            <person name="Ikeda Y."/>
            <person name="Inoue K."/>
            <person name="Inoue S.I."/>
            <person name="Ishida S."/>
            <person name="Jia Q."/>
            <person name="Kakita M."/>
            <person name="Kanazawa T."/>
            <person name="Kawai Y."/>
            <person name="Kawashima T."/>
            <person name="Kennedy M."/>
            <person name="Kinose K."/>
            <person name="Kinoshita T."/>
            <person name="Kohara Y."/>
            <person name="Koide E."/>
            <person name="Komatsu K."/>
            <person name="Kopischke S."/>
            <person name="Kubo M."/>
            <person name="Kyozuka J."/>
            <person name="Lagercrantz U."/>
            <person name="Lin S.S."/>
            <person name="Lindquist E."/>
            <person name="Lipzen A.M."/>
            <person name="Lu C.W."/>
            <person name="De Luna E."/>
            <person name="Martienssen R.A."/>
            <person name="Minamino N."/>
            <person name="Mizutani M."/>
            <person name="Mizutani M."/>
            <person name="Mochizuki N."/>
            <person name="Monte I."/>
            <person name="Mosher R."/>
            <person name="Nagasaki H."/>
            <person name="Nakagami H."/>
            <person name="Naramoto S."/>
            <person name="Nishitani K."/>
            <person name="Ohtani M."/>
            <person name="Okamoto T."/>
            <person name="Okumura M."/>
            <person name="Phillips J."/>
            <person name="Pollak B."/>
            <person name="Reinders A."/>
            <person name="Rovekamp M."/>
            <person name="Sano R."/>
            <person name="Sawa S."/>
            <person name="Schmid M.W."/>
            <person name="Shirakawa M."/>
            <person name="Solano R."/>
            <person name="Spunde A."/>
            <person name="Suetsugu N."/>
            <person name="Sugano S."/>
            <person name="Sugiyama A."/>
            <person name="Sun R."/>
            <person name="Suzuki Y."/>
            <person name="Takenaka M."/>
            <person name="Takezawa D."/>
            <person name="Tomogane H."/>
            <person name="Tsuzuki M."/>
            <person name="Ueda T."/>
            <person name="Umeda M."/>
            <person name="Ward J.M."/>
            <person name="Watanabe Y."/>
            <person name="Yazaki K."/>
            <person name="Yokoyama R."/>
            <person name="Yoshitake Y."/>
            <person name="Yotsui I."/>
            <person name="Zachgo S."/>
            <person name="Schmutz J."/>
        </authorList>
    </citation>
    <scope>NUCLEOTIDE SEQUENCE [LARGE SCALE GENOMIC DNA]</scope>
    <source>
        <strain evidence="2">Tak-1</strain>
    </source>
</reference>
<keyword evidence="2" id="KW-1185">Reference proteome</keyword>
<dbReference type="AlphaFoldDB" id="A0A2R6WTF5"/>
<organism evidence="1 2">
    <name type="scientific">Marchantia polymorpha</name>
    <name type="common">Common liverwort</name>
    <name type="synonym">Marchantia aquatica</name>
    <dbReference type="NCBI Taxonomy" id="3197"/>
    <lineage>
        <taxon>Eukaryota</taxon>
        <taxon>Viridiplantae</taxon>
        <taxon>Streptophyta</taxon>
        <taxon>Embryophyta</taxon>
        <taxon>Marchantiophyta</taxon>
        <taxon>Marchantiopsida</taxon>
        <taxon>Marchantiidae</taxon>
        <taxon>Marchantiales</taxon>
        <taxon>Marchantiaceae</taxon>
        <taxon>Marchantia</taxon>
    </lineage>
</organism>
<accession>A0A2R6WTF5</accession>